<dbReference type="RefSeq" id="WP_163892166.1">
    <property type="nucleotide sequence ID" value="NZ_JAAFYS010000002.1"/>
</dbReference>
<dbReference type="SUPFAM" id="SSF52540">
    <property type="entry name" value="P-loop containing nucleoside triphosphate hydrolases"/>
    <property type="match status" value="1"/>
</dbReference>
<organism evidence="2 3">
    <name type="scientific">Pseudoroseicyclus tamaricis</name>
    <dbReference type="NCBI Taxonomy" id="2705421"/>
    <lineage>
        <taxon>Bacteria</taxon>
        <taxon>Pseudomonadati</taxon>
        <taxon>Pseudomonadota</taxon>
        <taxon>Alphaproteobacteria</taxon>
        <taxon>Rhodobacterales</taxon>
        <taxon>Paracoccaceae</taxon>
        <taxon>Pseudoroseicyclus</taxon>
    </lineage>
</organism>
<evidence type="ECO:0008006" key="4">
    <source>
        <dbReference type="Google" id="ProtNLM"/>
    </source>
</evidence>
<keyword evidence="3" id="KW-1185">Reference proteome</keyword>
<sequence length="343" mass="37474">MAPRLIVHAGSHKTGTTALQRHFSAHREELRRAGLHYPDPSPEFGGQSANHVPVVAALVRGNDDDRARIAAFAARLAEAPERHILLSAETLYRLAADGVSHKEEGFWPARARLLERLRESFAGFDLSYLLVLRRPDRLAEAHYAETIAATEAAPSFADHLGQKPYRYQYRRQMDLFAASGPTSVLCYEAAVQQGLVSSISAAIDLPLIGEPPASVRPSVGVRAQCWLREAKLGEGARPRRDRRWRFALERGDLAPFDGPPVSLWPGQEARAAFVSAALADVESPAFSPVPAPEPPPVTWDAAAQARAEAAFAEWEAQNEPRLAARDAAGLRPFEPDLAPSQEP</sequence>
<dbReference type="Gene3D" id="3.40.50.300">
    <property type="entry name" value="P-loop containing nucleotide triphosphate hydrolases"/>
    <property type="match status" value="1"/>
</dbReference>
<evidence type="ECO:0000313" key="3">
    <source>
        <dbReference type="Proteomes" id="UP000474757"/>
    </source>
</evidence>
<reference evidence="2 3" key="1">
    <citation type="submission" date="2020-02" db="EMBL/GenBank/DDBJ databases">
        <title>Pseudoroseicyclus tamarix, sp. nov., isolated from offshore sediment of a Tamarix chinensis forest.</title>
        <authorList>
            <person name="Gai Y."/>
        </authorList>
    </citation>
    <scope>NUCLEOTIDE SEQUENCE [LARGE SCALE GENOMIC DNA]</scope>
    <source>
        <strain evidence="2 3">CLL3-39</strain>
    </source>
</reference>
<evidence type="ECO:0000313" key="2">
    <source>
        <dbReference type="EMBL" id="NDV01013.1"/>
    </source>
</evidence>
<proteinExistence type="predicted"/>
<accession>A0A6B2JI43</accession>
<name>A0A6B2JI43_9RHOB</name>
<protein>
    <recommendedName>
        <fullName evidence="4">Sulfotransferase family protein</fullName>
    </recommendedName>
</protein>
<dbReference type="InterPro" id="IPR027417">
    <property type="entry name" value="P-loop_NTPase"/>
</dbReference>
<comment type="caution">
    <text evidence="2">The sequence shown here is derived from an EMBL/GenBank/DDBJ whole genome shotgun (WGS) entry which is preliminary data.</text>
</comment>
<dbReference type="AlphaFoldDB" id="A0A6B2JI43"/>
<evidence type="ECO:0000256" key="1">
    <source>
        <dbReference type="SAM" id="MobiDB-lite"/>
    </source>
</evidence>
<dbReference type="EMBL" id="JAAGAB010000002">
    <property type="protein sequence ID" value="NDV01013.1"/>
    <property type="molecule type" value="Genomic_DNA"/>
</dbReference>
<dbReference type="Proteomes" id="UP000474757">
    <property type="component" value="Unassembled WGS sequence"/>
</dbReference>
<gene>
    <name evidence="2" type="ORF">GZA08_08535</name>
</gene>
<feature type="region of interest" description="Disordered" evidence="1">
    <location>
        <begin position="317"/>
        <end position="343"/>
    </location>
</feature>